<dbReference type="GO" id="GO:0005525">
    <property type="term" value="F:GTP binding"/>
    <property type="evidence" value="ECO:0007669"/>
    <property type="project" value="InterPro"/>
</dbReference>
<dbReference type="GO" id="GO:0019843">
    <property type="term" value="F:rRNA binding"/>
    <property type="evidence" value="ECO:0007669"/>
    <property type="project" value="TreeGrafter"/>
</dbReference>
<protein>
    <submittedName>
        <fullName evidence="3">GTPase Era</fullName>
    </submittedName>
</protein>
<evidence type="ECO:0000313" key="3">
    <source>
        <dbReference type="EMBL" id="MPN18006.1"/>
    </source>
</evidence>
<gene>
    <name evidence="3" type="primary">era_57</name>
    <name evidence="3" type="ORF">SDC9_165364</name>
</gene>
<name>A0A645FVY8_9ZZZZ</name>
<reference evidence="3" key="1">
    <citation type="submission" date="2019-08" db="EMBL/GenBank/DDBJ databases">
        <authorList>
            <person name="Kucharzyk K."/>
            <person name="Murdoch R.W."/>
            <person name="Higgins S."/>
            <person name="Loffler F."/>
        </authorList>
    </citation>
    <scope>NUCLEOTIDE SEQUENCE</scope>
</reference>
<evidence type="ECO:0000259" key="2">
    <source>
        <dbReference type="PROSITE" id="PS50823"/>
    </source>
</evidence>
<dbReference type="PANTHER" id="PTHR42698">
    <property type="entry name" value="GTPASE ERA"/>
    <property type="match status" value="1"/>
</dbReference>
<dbReference type="GO" id="GO:0043024">
    <property type="term" value="F:ribosomal small subunit binding"/>
    <property type="evidence" value="ECO:0007669"/>
    <property type="project" value="TreeGrafter"/>
</dbReference>
<organism evidence="3">
    <name type="scientific">bioreactor metagenome</name>
    <dbReference type="NCBI Taxonomy" id="1076179"/>
    <lineage>
        <taxon>unclassified sequences</taxon>
        <taxon>metagenomes</taxon>
        <taxon>ecological metagenomes</taxon>
    </lineage>
</organism>
<sequence length="100" mass="11521">MLHYVHDEIPHGVAVEIEKMKSRKDKEIVDISAVIYCERDSHKGIIIGKNGRKLKGIGKSAREDIELLLGSQANLQLWVKVKENWRNLQNYVSNFGYTEK</sequence>
<dbReference type="InterPro" id="IPR015946">
    <property type="entry name" value="KH_dom-like_a/b"/>
</dbReference>
<comment type="caution">
    <text evidence="3">The sequence shown here is derived from an EMBL/GenBank/DDBJ whole genome shotgun (WGS) entry which is preliminary data.</text>
</comment>
<keyword evidence="1" id="KW-0694">RNA-binding</keyword>
<proteinExistence type="predicted"/>
<dbReference type="CDD" id="cd22534">
    <property type="entry name" value="KH-II_Era"/>
    <property type="match status" value="1"/>
</dbReference>
<accession>A0A645FVY8</accession>
<dbReference type="GO" id="GO:0005829">
    <property type="term" value="C:cytosol"/>
    <property type="evidence" value="ECO:0007669"/>
    <property type="project" value="TreeGrafter"/>
</dbReference>
<dbReference type="Gene3D" id="3.30.300.20">
    <property type="match status" value="1"/>
</dbReference>
<dbReference type="GO" id="GO:0000028">
    <property type="term" value="P:ribosomal small subunit assembly"/>
    <property type="evidence" value="ECO:0007669"/>
    <property type="project" value="TreeGrafter"/>
</dbReference>
<dbReference type="InterPro" id="IPR005662">
    <property type="entry name" value="GTPase_Era-like"/>
</dbReference>
<dbReference type="Pfam" id="PF07650">
    <property type="entry name" value="KH_2"/>
    <property type="match status" value="1"/>
</dbReference>
<dbReference type="SUPFAM" id="SSF54814">
    <property type="entry name" value="Prokaryotic type KH domain (KH-domain type II)"/>
    <property type="match status" value="1"/>
</dbReference>
<feature type="domain" description="KH type-2" evidence="2">
    <location>
        <begin position="5"/>
        <end position="83"/>
    </location>
</feature>
<dbReference type="PANTHER" id="PTHR42698:SF1">
    <property type="entry name" value="GTPASE ERA, MITOCHONDRIAL"/>
    <property type="match status" value="1"/>
</dbReference>
<evidence type="ECO:0000256" key="1">
    <source>
        <dbReference type="ARBA" id="ARBA00022884"/>
    </source>
</evidence>
<dbReference type="InterPro" id="IPR004044">
    <property type="entry name" value="KH_dom_type_2"/>
</dbReference>
<dbReference type="EMBL" id="VSSQ01065255">
    <property type="protein sequence ID" value="MPN18006.1"/>
    <property type="molecule type" value="Genomic_DNA"/>
</dbReference>
<dbReference type="AlphaFoldDB" id="A0A645FVY8"/>
<dbReference type="InterPro" id="IPR009019">
    <property type="entry name" value="KH_sf_prok-type"/>
</dbReference>
<dbReference type="PROSITE" id="PS50823">
    <property type="entry name" value="KH_TYPE_2"/>
    <property type="match status" value="1"/>
</dbReference>